<dbReference type="PANTHER" id="PTHR28309:SF1">
    <property type="entry name" value="REQUIRED FOR EXCISION 1-B DOMAIN-CONTAINING PROTEIN"/>
    <property type="match status" value="1"/>
</dbReference>
<name>A0A8J4B4V1_9CHLO</name>
<feature type="region of interest" description="Disordered" evidence="1">
    <location>
        <begin position="161"/>
        <end position="200"/>
    </location>
</feature>
<gene>
    <name evidence="2" type="ORF">Vafri_9652</name>
</gene>
<comment type="caution">
    <text evidence="2">The sequence shown here is derived from an EMBL/GenBank/DDBJ whole genome shotgun (WGS) entry which is preliminary data.</text>
</comment>
<evidence type="ECO:0000313" key="2">
    <source>
        <dbReference type="EMBL" id="GIL54109.1"/>
    </source>
</evidence>
<evidence type="ECO:0000313" key="3">
    <source>
        <dbReference type="Proteomes" id="UP000747399"/>
    </source>
</evidence>
<sequence>MDVRSPEVVNASLQEFLLLQTRRAQLYSCFQEGFNKFLRTKREEDYKALMTELTMAFNDCSKKVIILEGMLKELGRADLAAILRGVQDSERDKLRLTLTLQALKQAAAFRSFSWQQQQQQQSEGHHDGSDYDDDEALALLDPHFATVATCSAGCAHSHAHAHAHAQSRQGHGGHPATEPLAEERKGSLRGPCSRTTAAAAPATAVDTLADVGLEPGNRSGGAADGAAGAVSNSEQHALGKAAAGSSGCCSGGGGDVAPEPTRREFEAAVKEATQGLDGCIRKINEAIDEIRMELEDN</sequence>
<dbReference type="EMBL" id="BNCO01000016">
    <property type="protein sequence ID" value="GIL54109.1"/>
    <property type="molecule type" value="Genomic_DNA"/>
</dbReference>
<dbReference type="Proteomes" id="UP000747399">
    <property type="component" value="Unassembled WGS sequence"/>
</dbReference>
<organism evidence="2 3">
    <name type="scientific">Volvox africanus</name>
    <dbReference type="NCBI Taxonomy" id="51714"/>
    <lineage>
        <taxon>Eukaryota</taxon>
        <taxon>Viridiplantae</taxon>
        <taxon>Chlorophyta</taxon>
        <taxon>core chlorophytes</taxon>
        <taxon>Chlorophyceae</taxon>
        <taxon>CS clade</taxon>
        <taxon>Chlamydomonadales</taxon>
        <taxon>Volvocaceae</taxon>
        <taxon>Volvox</taxon>
    </lineage>
</organism>
<proteinExistence type="predicted"/>
<protein>
    <submittedName>
        <fullName evidence="2">Uncharacterized protein</fullName>
    </submittedName>
</protein>
<accession>A0A8J4B4V1</accession>
<feature type="region of interest" description="Disordered" evidence="1">
    <location>
        <begin position="114"/>
        <end position="133"/>
    </location>
</feature>
<dbReference type="PANTHER" id="PTHR28309">
    <property type="entry name" value="REQUIRED FOR EXCISION 1-B DOMAIN-CONTAINING PROTEIN"/>
    <property type="match status" value="1"/>
</dbReference>
<dbReference type="InterPro" id="IPR039491">
    <property type="entry name" value="REX1-B"/>
</dbReference>
<keyword evidence="3" id="KW-1185">Reference proteome</keyword>
<evidence type="ECO:0000256" key="1">
    <source>
        <dbReference type="SAM" id="MobiDB-lite"/>
    </source>
</evidence>
<dbReference type="Pfam" id="PF14966">
    <property type="entry name" value="DNA_repr_REX1B"/>
    <property type="match status" value="1"/>
</dbReference>
<dbReference type="AlphaFoldDB" id="A0A8J4B4V1"/>
<reference evidence="2" key="1">
    <citation type="journal article" date="2021" name="Proc. Natl. Acad. Sci. U.S.A.">
        <title>Three genomes in the algal genus Volvox reveal the fate of a haploid sex-determining region after a transition to homothallism.</title>
        <authorList>
            <person name="Yamamoto K."/>
            <person name="Hamaji T."/>
            <person name="Kawai-Toyooka H."/>
            <person name="Matsuzaki R."/>
            <person name="Takahashi F."/>
            <person name="Nishimura Y."/>
            <person name="Kawachi M."/>
            <person name="Noguchi H."/>
            <person name="Minakuchi Y."/>
            <person name="Umen J.G."/>
            <person name="Toyoda A."/>
            <person name="Nozaki H."/>
        </authorList>
    </citation>
    <scope>NUCLEOTIDE SEQUENCE</scope>
    <source>
        <strain evidence="2">NIES-3780</strain>
    </source>
</reference>